<organism evidence="3 4">
    <name type="scientific">Pristionchus pacificus</name>
    <name type="common">Parasitic nematode worm</name>
    <dbReference type="NCBI Taxonomy" id="54126"/>
    <lineage>
        <taxon>Eukaryota</taxon>
        <taxon>Metazoa</taxon>
        <taxon>Ecdysozoa</taxon>
        <taxon>Nematoda</taxon>
        <taxon>Chromadorea</taxon>
        <taxon>Rhabditida</taxon>
        <taxon>Rhabditina</taxon>
        <taxon>Diplogasteromorpha</taxon>
        <taxon>Diplogasteroidea</taxon>
        <taxon>Neodiplogasteridae</taxon>
        <taxon>Pristionchus</taxon>
    </lineage>
</organism>
<evidence type="ECO:0000313" key="4">
    <source>
        <dbReference type="Proteomes" id="UP000005239"/>
    </source>
</evidence>
<dbReference type="AlphaFoldDB" id="A0A2A6CKD0"/>
<proteinExistence type="predicted"/>
<accession>A0A8R1V3J5</accession>
<dbReference type="Proteomes" id="UP000005239">
    <property type="component" value="Unassembled WGS sequence"/>
</dbReference>
<sequence>MLLLYLLLPLLMACGEYDEGPMGITGHDGGGAVSSGPKSYPKGPAKPGVGPKTNDAYPEGPKQTPQKGKAHRVQDQAPCTLCFNAQKWGCEKIAT</sequence>
<dbReference type="EnsemblMetazoa" id="PPA45686.1">
    <property type="protein sequence ID" value="PPA45686.1"/>
    <property type="gene ID" value="WBGene00284055"/>
</dbReference>
<evidence type="ECO:0000256" key="2">
    <source>
        <dbReference type="SAM" id="SignalP"/>
    </source>
</evidence>
<feature type="compositionally biased region" description="Low complexity" evidence="1">
    <location>
        <begin position="41"/>
        <end position="52"/>
    </location>
</feature>
<protein>
    <submittedName>
        <fullName evidence="3">Uncharacterized protein</fullName>
    </submittedName>
</protein>
<evidence type="ECO:0000256" key="1">
    <source>
        <dbReference type="SAM" id="MobiDB-lite"/>
    </source>
</evidence>
<keyword evidence="4" id="KW-1185">Reference proteome</keyword>
<feature type="signal peptide" evidence="2">
    <location>
        <begin position="1"/>
        <end position="15"/>
    </location>
</feature>
<reference evidence="3" key="2">
    <citation type="submission" date="2022-06" db="UniProtKB">
        <authorList>
            <consortium name="EnsemblMetazoa"/>
        </authorList>
    </citation>
    <scope>IDENTIFICATION</scope>
    <source>
        <strain evidence="3">PS312</strain>
    </source>
</reference>
<feature type="region of interest" description="Disordered" evidence="1">
    <location>
        <begin position="24"/>
        <end position="71"/>
    </location>
</feature>
<evidence type="ECO:0000313" key="3">
    <source>
        <dbReference type="EnsemblMetazoa" id="PPA45686.1"/>
    </source>
</evidence>
<accession>A0A2A6CKD0</accession>
<reference evidence="4" key="1">
    <citation type="journal article" date="2008" name="Nat. Genet.">
        <title>The Pristionchus pacificus genome provides a unique perspective on nematode lifestyle and parasitism.</title>
        <authorList>
            <person name="Dieterich C."/>
            <person name="Clifton S.W."/>
            <person name="Schuster L.N."/>
            <person name="Chinwalla A."/>
            <person name="Delehaunty K."/>
            <person name="Dinkelacker I."/>
            <person name="Fulton L."/>
            <person name="Fulton R."/>
            <person name="Godfrey J."/>
            <person name="Minx P."/>
            <person name="Mitreva M."/>
            <person name="Roeseler W."/>
            <person name="Tian H."/>
            <person name="Witte H."/>
            <person name="Yang S.P."/>
            <person name="Wilson R.K."/>
            <person name="Sommer R.J."/>
        </authorList>
    </citation>
    <scope>NUCLEOTIDE SEQUENCE [LARGE SCALE GENOMIC DNA]</scope>
    <source>
        <strain evidence="4">PS312</strain>
    </source>
</reference>
<name>A0A2A6CKD0_PRIPA</name>
<gene>
    <name evidence="3" type="primary">WBGene00284055</name>
</gene>
<feature type="chain" id="PRO_5044347874" evidence="2">
    <location>
        <begin position="16"/>
        <end position="95"/>
    </location>
</feature>
<keyword evidence="2" id="KW-0732">Signal</keyword>